<organism evidence="1">
    <name type="scientific">uncultured Caudovirales phage</name>
    <dbReference type="NCBI Taxonomy" id="2100421"/>
    <lineage>
        <taxon>Viruses</taxon>
        <taxon>Duplodnaviria</taxon>
        <taxon>Heunggongvirae</taxon>
        <taxon>Uroviricota</taxon>
        <taxon>Caudoviricetes</taxon>
        <taxon>Peduoviridae</taxon>
        <taxon>Maltschvirus</taxon>
        <taxon>Maltschvirus maltsch</taxon>
    </lineage>
</organism>
<evidence type="ECO:0000313" key="1">
    <source>
        <dbReference type="EMBL" id="CAB4150395.1"/>
    </source>
</evidence>
<gene>
    <name evidence="2" type="ORF">UFOVP1332_22</name>
    <name evidence="1" type="ORF">UFOVP565_21</name>
</gene>
<sequence>MANILIGNNVVVSAAGSVIGTLNADSTVSRFNKGASSSTGLRVVAAASTFTSNDVYQSGTFVYVDGTGVHGLTTATVVTAGVTNVYITWTGGKATSGLYPIKSVPSTTALELNLPSRVSSIITFTIPVANYSQATRYRAGDLINYGSVLYVCIVPTSKGRVGPFWGGDFVTASNRNNGGRVNWTAHGLVVGDPIRFQEDNELPTELNSGNTFYVARVLNADQFTVSATLGGAEIVITNEGSPTNTAYLYYGVPVVSKVATDINMVADSVEANRLTEKGSLQIDAIVTTQSSLNNKTVKLGFGTAGNLYSVASASNITSILRKIGFRRGADKFVTSATTVNGDTVGSAAVQVLTIDATAAQSFFITCQMATANEVVTLEGYRLEVD</sequence>
<evidence type="ECO:0000313" key="2">
    <source>
        <dbReference type="EMBL" id="CAB4199131.1"/>
    </source>
</evidence>
<protein>
    <submittedName>
        <fullName evidence="1">Uncharacterized protein</fullName>
    </submittedName>
</protein>
<accession>A0A6J5MT96</accession>
<proteinExistence type="predicted"/>
<dbReference type="Gene3D" id="2.40.30.20">
    <property type="match status" value="1"/>
</dbReference>
<dbReference type="InterPro" id="IPR023366">
    <property type="entry name" value="ATP_synth_asu-like_sf"/>
</dbReference>
<reference evidence="1" key="1">
    <citation type="submission" date="2020-04" db="EMBL/GenBank/DDBJ databases">
        <authorList>
            <person name="Chiriac C."/>
            <person name="Salcher M."/>
            <person name="Ghai R."/>
            <person name="Kavagutti S V."/>
        </authorList>
    </citation>
    <scope>NUCLEOTIDE SEQUENCE</scope>
</reference>
<dbReference type="EMBL" id="LR797279">
    <property type="protein sequence ID" value="CAB4199131.1"/>
    <property type="molecule type" value="Genomic_DNA"/>
</dbReference>
<name>A0A6J5MT96_9CAUD</name>
<dbReference type="EMBL" id="LR796545">
    <property type="protein sequence ID" value="CAB4150395.1"/>
    <property type="molecule type" value="Genomic_DNA"/>
</dbReference>